<dbReference type="InterPro" id="IPR033909">
    <property type="entry name" value="RNR_small"/>
</dbReference>
<evidence type="ECO:0000256" key="4">
    <source>
        <dbReference type="ARBA" id="ARBA00022723"/>
    </source>
</evidence>
<comment type="cofactor">
    <cofactor evidence="1">
        <name>Fe cation</name>
        <dbReference type="ChEBI" id="CHEBI:24875"/>
    </cofactor>
</comment>
<evidence type="ECO:0000256" key="3">
    <source>
        <dbReference type="ARBA" id="ARBA00012274"/>
    </source>
</evidence>
<dbReference type="NCBIfam" id="NF006576">
    <property type="entry name" value="PRK09101.1"/>
    <property type="match status" value="1"/>
</dbReference>
<dbReference type="EMBL" id="MK797984">
    <property type="protein sequence ID" value="QCG76125.1"/>
    <property type="molecule type" value="Genomic_DNA"/>
</dbReference>
<evidence type="ECO:0000313" key="7">
    <source>
        <dbReference type="EMBL" id="QCG76125.1"/>
    </source>
</evidence>
<dbReference type="SUPFAM" id="SSF47240">
    <property type="entry name" value="Ferritin-like"/>
    <property type="match status" value="1"/>
</dbReference>
<dbReference type="InterPro" id="IPR000358">
    <property type="entry name" value="RNR_small_fam"/>
</dbReference>
<dbReference type="PROSITE" id="PS00368">
    <property type="entry name" value="RIBORED_SMALL"/>
    <property type="match status" value="1"/>
</dbReference>
<dbReference type="GO" id="GO:0009263">
    <property type="term" value="P:deoxyribonucleotide biosynthetic process"/>
    <property type="evidence" value="ECO:0007669"/>
    <property type="project" value="InterPro"/>
</dbReference>
<dbReference type="InterPro" id="IPR030475">
    <property type="entry name" value="RNR_small_AS"/>
</dbReference>
<dbReference type="Proteomes" id="UP000316733">
    <property type="component" value="Segment"/>
</dbReference>
<dbReference type="CDD" id="cd01049">
    <property type="entry name" value="RNRR2"/>
    <property type="match status" value="1"/>
</dbReference>
<name>A0A4Y5JUR3_9CAUD</name>
<dbReference type="PANTHER" id="PTHR23409:SF18">
    <property type="entry name" value="RIBONUCLEOSIDE-DIPHOSPHATE REDUCTASE SUBUNIT M2"/>
    <property type="match status" value="1"/>
</dbReference>
<accession>A0A4Y5JUR3</accession>
<evidence type="ECO:0000256" key="2">
    <source>
        <dbReference type="ARBA" id="ARBA00009303"/>
    </source>
</evidence>
<dbReference type="UniPathway" id="UPA00326"/>
<comment type="similarity">
    <text evidence="2">Belongs to the ribonucleoside diphosphate reductase small chain family.</text>
</comment>
<evidence type="ECO:0000256" key="6">
    <source>
        <dbReference type="ARBA" id="ARBA00023004"/>
    </source>
</evidence>
<evidence type="ECO:0000256" key="5">
    <source>
        <dbReference type="ARBA" id="ARBA00023002"/>
    </source>
</evidence>
<dbReference type="PANTHER" id="PTHR23409">
    <property type="entry name" value="RIBONUCLEOSIDE-DIPHOSPHATE REDUCTASE SMALL CHAIN"/>
    <property type="match status" value="1"/>
</dbReference>
<gene>
    <name evidence="7" type="ORF">EST35_0244</name>
</gene>
<keyword evidence="5 7" id="KW-0560">Oxidoreductase</keyword>
<organism evidence="7 8">
    <name type="scientific">Pseudomonas phage vB_PaeM_PA5oct</name>
    <dbReference type="NCBI Taxonomy" id="2163605"/>
    <lineage>
        <taxon>Viruses</taxon>
        <taxon>Duplodnaviria</taxon>
        <taxon>Heunggongvirae</taxon>
        <taxon>Uroviricota</taxon>
        <taxon>Caudoviricetes</taxon>
        <taxon>Arenbergviridae</taxon>
        <taxon>Wroclawvirus</taxon>
        <taxon>Wroclawvirus PA5oct</taxon>
    </lineage>
</organism>
<proteinExistence type="inferred from homology"/>
<reference evidence="8" key="1">
    <citation type="journal article" date="2020" name="bioRxiv">
        <title>Integrative omics analysis of Pseudomonas aeruginosa virus PA5oct highlights the molecular complexity of jumbo phages.</title>
        <authorList>
            <person name="Lood C."/>
            <person name="Danis-Wlodarczyk K."/>
            <person name="Blasdel B.G."/>
            <person name="Jang H.B."/>
            <person name="Vandenheuvel D."/>
            <person name="Briers Y."/>
            <person name="Noben J.-P."/>
            <person name="van Noort V."/>
            <person name="Drulis-Kawa Z."/>
            <person name="Lavigne R."/>
        </authorList>
    </citation>
    <scope>NUCLEOTIDE SEQUENCE [LARGE SCALE GENOMIC DNA]</scope>
</reference>
<sequence length="379" mass="43987">MKFKTFEPEQFDATKEAMFFGRPINVSRFDRQKYSFFEKQTRKQIGFFWVPEEIAMDQDKDDFHRKLDAAGKHIFTSNLSYQILLDSVQGRAPNIALTPFVSIPELEGFILAWTFMESIHSRSYSHLIRNVYHDPKDVLDNVVKIEPIIERASAVTKYYDEFIEYGNWYNMLGYGNHIVNGKEIDINPKKLMTLFYKMMVAINILEGVRFYVSFACTWAYSESLKLMNKSAKIIKMICRDENVHLAVTTTILKKFADGSEGEAWKQIAENCKDEVYAMYEEAVQQEREWADYLFKDGSIVGLSSAILKQYVEFIADRRLHALGMQKIYKHASNPLPWTEHWIGSKTTQVAPQEEEITSYTQGGVKNDISEIYNTGFSLD</sequence>
<keyword evidence="6" id="KW-0408">Iron</keyword>
<keyword evidence="8" id="KW-1185">Reference proteome</keyword>
<dbReference type="EC" id="1.17.4.1" evidence="3"/>
<dbReference type="InterPro" id="IPR012348">
    <property type="entry name" value="RNR-like"/>
</dbReference>
<dbReference type="GO" id="GO:0004748">
    <property type="term" value="F:ribonucleoside-diphosphate reductase activity, thioredoxin disulfide as acceptor"/>
    <property type="evidence" value="ECO:0007669"/>
    <property type="project" value="UniProtKB-EC"/>
</dbReference>
<dbReference type="InterPro" id="IPR009078">
    <property type="entry name" value="Ferritin-like_SF"/>
</dbReference>
<protein>
    <recommendedName>
        <fullName evidence="3">ribonucleoside-diphosphate reductase</fullName>
        <ecNumber evidence="3">1.17.4.1</ecNumber>
    </recommendedName>
</protein>
<evidence type="ECO:0000313" key="8">
    <source>
        <dbReference type="Proteomes" id="UP000316733"/>
    </source>
</evidence>
<evidence type="ECO:0000256" key="1">
    <source>
        <dbReference type="ARBA" id="ARBA00001962"/>
    </source>
</evidence>
<dbReference type="GO" id="GO:0046872">
    <property type="term" value="F:metal ion binding"/>
    <property type="evidence" value="ECO:0007669"/>
    <property type="project" value="UniProtKB-KW"/>
</dbReference>
<dbReference type="Pfam" id="PF00268">
    <property type="entry name" value="Ribonuc_red_sm"/>
    <property type="match status" value="1"/>
</dbReference>
<dbReference type="Gene3D" id="1.10.620.20">
    <property type="entry name" value="Ribonucleotide Reductase, subunit A"/>
    <property type="match status" value="1"/>
</dbReference>
<keyword evidence="4" id="KW-0479">Metal-binding</keyword>